<dbReference type="OrthoDB" id="1749784at2"/>
<name>A0A371J5L2_9FIRM</name>
<keyword evidence="2" id="KW-1185">Reference proteome</keyword>
<protein>
    <submittedName>
        <fullName evidence="1">Uncharacterized protein</fullName>
    </submittedName>
</protein>
<dbReference type="AlphaFoldDB" id="A0A371J5L2"/>
<dbReference type="EMBL" id="NOJY02000009">
    <property type="protein sequence ID" value="RDY27978.1"/>
    <property type="molecule type" value="Genomic_DNA"/>
</dbReference>
<reference evidence="1 2" key="1">
    <citation type="journal article" date="2017" name="Genome Announc.">
        <title>Draft Genome Sequence of Romboutsia weinsteinii sp. nov. Strain CCRI-19649(T) Isolated from Surface Water.</title>
        <authorList>
            <person name="Maheux A.F."/>
            <person name="Boudreau D.K."/>
            <person name="Berube E."/>
            <person name="Boissinot M."/>
            <person name="Cantin P."/>
            <person name="Raymond F."/>
            <person name="Corbeil J."/>
            <person name="Omar R.F."/>
            <person name="Bergeron M.G."/>
        </authorList>
    </citation>
    <scope>NUCLEOTIDE SEQUENCE [LARGE SCALE GENOMIC DNA]</scope>
    <source>
        <strain evidence="1 2">CCRI-19649</strain>
    </source>
</reference>
<comment type="caution">
    <text evidence="1">The sequence shown here is derived from an EMBL/GenBank/DDBJ whole genome shotgun (WGS) entry which is preliminary data.</text>
</comment>
<sequence length="237" mass="28521">MKYININNKHEIFVKNRLIKHRFDNLITKKVNVSQDQLDRCKEYAQEYINKNKDYSKLVPKEIKNIELQKEIAMQRVFANKVAECGFLNYLAKENISSDVLQKNKIDIKVALDKDIHTRLIIPKEEFTSKNKHNYYVGVHLNAQILDKKDNVKRHLIKDIYDIKEVQIYGYLDYKFTNELKFETIKNKLGKKEFKFFTKKSDNYDKKSQYANLLGEECKWYYLDRLMPIENLMKKFK</sequence>
<organism evidence="1 2">
    <name type="scientific">Romboutsia weinsteinii</name>
    <dbReference type="NCBI Taxonomy" id="2020949"/>
    <lineage>
        <taxon>Bacteria</taxon>
        <taxon>Bacillati</taxon>
        <taxon>Bacillota</taxon>
        <taxon>Clostridia</taxon>
        <taxon>Peptostreptococcales</taxon>
        <taxon>Peptostreptococcaceae</taxon>
        <taxon>Romboutsia</taxon>
    </lineage>
</organism>
<dbReference type="Proteomes" id="UP000215694">
    <property type="component" value="Unassembled WGS sequence"/>
</dbReference>
<accession>A0A371J5L2</accession>
<gene>
    <name evidence="1" type="ORF">CHL78_006655</name>
</gene>
<evidence type="ECO:0000313" key="1">
    <source>
        <dbReference type="EMBL" id="RDY27978.1"/>
    </source>
</evidence>
<evidence type="ECO:0000313" key="2">
    <source>
        <dbReference type="Proteomes" id="UP000215694"/>
    </source>
</evidence>
<dbReference type="RefSeq" id="WP_094369622.1">
    <property type="nucleotide sequence ID" value="NZ_NOJY02000009.1"/>
</dbReference>
<proteinExistence type="predicted"/>